<dbReference type="InterPro" id="IPR010461">
    <property type="entry name" value="ComK"/>
</dbReference>
<name>A0A265N914_9BACI</name>
<dbReference type="Proteomes" id="UP000216498">
    <property type="component" value="Unassembled WGS sequence"/>
</dbReference>
<reference evidence="2 3" key="1">
    <citation type="submission" date="2017-08" db="EMBL/GenBank/DDBJ databases">
        <title>Virgibacillus indicus sp. nov. and Virgibacillus profoundi sp. nov, two moderately halophilic bacteria isolated from marine sediment by using the Microfluidic Streak Plate.</title>
        <authorList>
            <person name="Xu B."/>
            <person name="Hu B."/>
            <person name="Wang J."/>
            <person name="Zhu Y."/>
            <person name="Huang L."/>
            <person name="Du W."/>
            <person name="Huang Y."/>
        </authorList>
    </citation>
    <scope>NUCLEOTIDE SEQUENCE [LARGE SCALE GENOMIC DNA]</scope>
    <source>
        <strain evidence="2 3">IO3-P2-C2</strain>
    </source>
</reference>
<gene>
    <name evidence="2" type="ORF">CIL03_14705</name>
</gene>
<evidence type="ECO:0000256" key="1">
    <source>
        <dbReference type="SAM" id="MobiDB-lite"/>
    </source>
</evidence>
<dbReference type="Pfam" id="PF06338">
    <property type="entry name" value="ComK"/>
    <property type="match status" value="1"/>
</dbReference>
<dbReference type="OrthoDB" id="2417337at2"/>
<dbReference type="AlphaFoldDB" id="A0A265N914"/>
<feature type="region of interest" description="Disordered" evidence="1">
    <location>
        <begin position="171"/>
        <end position="190"/>
    </location>
</feature>
<sequence>MLNEYFIPSYEINPMTIAVIAQQNKFGERTTFVYEDTEEYIVDYSPSKVIDHACKYFGSSLKGRQEGTKDICGITHKAPISIDPASGMYFFPTTSPTSSKCSWIAHSHIDKVKKASNSLSEVIFKNGKRLLFDVSYGSLMNQVQRTAQFRYLLDNRISFLRLQHKPAEYVAEPSPKAPLQSSELFSEWKD</sequence>
<evidence type="ECO:0000313" key="3">
    <source>
        <dbReference type="Proteomes" id="UP000216498"/>
    </source>
</evidence>
<dbReference type="PIRSF" id="PIRSF011560">
    <property type="entry name" value="ComK"/>
    <property type="match status" value="1"/>
</dbReference>
<proteinExistence type="predicted"/>
<comment type="caution">
    <text evidence="2">The sequence shown here is derived from an EMBL/GenBank/DDBJ whole genome shotgun (WGS) entry which is preliminary data.</text>
</comment>
<keyword evidence="3" id="KW-1185">Reference proteome</keyword>
<dbReference type="RefSeq" id="WP_094886637.1">
    <property type="nucleotide sequence ID" value="NZ_NPMS01000007.1"/>
</dbReference>
<evidence type="ECO:0000313" key="2">
    <source>
        <dbReference type="EMBL" id="OZU87949.1"/>
    </source>
</evidence>
<dbReference type="GO" id="GO:0030420">
    <property type="term" value="P:establishment of competence for transformation"/>
    <property type="evidence" value="ECO:0007669"/>
    <property type="project" value="InterPro"/>
</dbReference>
<accession>A0A265N914</accession>
<dbReference type="EMBL" id="NPMS01000007">
    <property type="protein sequence ID" value="OZU87949.1"/>
    <property type="molecule type" value="Genomic_DNA"/>
</dbReference>
<protein>
    <submittedName>
        <fullName evidence="2">Competence protein</fullName>
    </submittedName>
</protein>
<organism evidence="2 3">
    <name type="scientific">Virgibacillus indicus</name>
    <dbReference type="NCBI Taxonomy" id="2024554"/>
    <lineage>
        <taxon>Bacteria</taxon>
        <taxon>Bacillati</taxon>
        <taxon>Bacillota</taxon>
        <taxon>Bacilli</taxon>
        <taxon>Bacillales</taxon>
        <taxon>Bacillaceae</taxon>
        <taxon>Virgibacillus</taxon>
    </lineage>
</organism>